<name>A0A4U6BN50_9BRAD</name>
<organism evidence="3 4">
    <name type="scientific">Afipia massiliensis</name>
    <dbReference type="NCBI Taxonomy" id="211460"/>
    <lineage>
        <taxon>Bacteria</taxon>
        <taxon>Pseudomonadati</taxon>
        <taxon>Pseudomonadota</taxon>
        <taxon>Alphaproteobacteria</taxon>
        <taxon>Hyphomicrobiales</taxon>
        <taxon>Nitrobacteraceae</taxon>
        <taxon>Afipia</taxon>
    </lineage>
</organism>
<dbReference type="Pfam" id="PF00857">
    <property type="entry name" value="Isochorismatase"/>
    <property type="match status" value="1"/>
</dbReference>
<keyword evidence="4" id="KW-1185">Reference proteome</keyword>
<dbReference type="EMBL" id="LBIA02000001">
    <property type="protein sequence ID" value="TKT71870.1"/>
    <property type="molecule type" value="Genomic_DNA"/>
</dbReference>
<evidence type="ECO:0000313" key="3">
    <source>
        <dbReference type="EMBL" id="TKT71870.1"/>
    </source>
</evidence>
<sequence length="207" mass="21308">MAPAPKSLLQIAGAPLHPSALDKSALVIIDAQVEYTKGSLPLDGVDAAIVEAAKLLKLARAQGVPVFHIVQHAPSGRPLFAEDGPTAPIVQLLTPAAGEVVVRKTLPNAFAGTDLDALVKSTGRSELILAGFMTHMCVSATARAATDLKYRTTIVANATATRDLPDPLGGTIPASVVHRVALSELADRFAIVVKDTAALTATAQAVA</sequence>
<feature type="domain" description="Isochorismatase-like" evidence="2">
    <location>
        <begin position="24"/>
        <end position="193"/>
    </location>
</feature>
<keyword evidence="1 3" id="KW-0378">Hydrolase</keyword>
<dbReference type="PANTHER" id="PTHR43540">
    <property type="entry name" value="PEROXYUREIDOACRYLATE/UREIDOACRYLATE AMIDOHYDROLASE-RELATED"/>
    <property type="match status" value="1"/>
</dbReference>
<protein>
    <submittedName>
        <fullName evidence="3">Cysteine hydrolase</fullName>
    </submittedName>
</protein>
<evidence type="ECO:0000259" key="2">
    <source>
        <dbReference type="Pfam" id="PF00857"/>
    </source>
</evidence>
<reference evidence="3" key="1">
    <citation type="submission" date="2019-04" db="EMBL/GenBank/DDBJ databases">
        <title>Whole genome sequencing of cave bacteria.</title>
        <authorList>
            <person name="Gan H.M."/>
            <person name="Barton H."/>
            <person name="Savka M.A."/>
        </authorList>
    </citation>
    <scope>NUCLEOTIDE SEQUENCE [LARGE SCALE GENOMIC DNA]</scope>
    <source>
        <strain evidence="3">LC387</strain>
    </source>
</reference>
<dbReference type="GO" id="GO:0016787">
    <property type="term" value="F:hydrolase activity"/>
    <property type="evidence" value="ECO:0007669"/>
    <property type="project" value="UniProtKB-KW"/>
</dbReference>
<dbReference type="CDD" id="cd01014">
    <property type="entry name" value="nicotinamidase_related"/>
    <property type="match status" value="1"/>
</dbReference>
<dbReference type="STRING" id="211460.YH63_08160"/>
<dbReference type="InterPro" id="IPR050272">
    <property type="entry name" value="Isochorismatase-like_hydrls"/>
</dbReference>
<evidence type="ECO:0000256" key="1">
    <source>
        <dbReference type="ARBA" id="ARBA00022801"/>
    </source>
</evidence>
<dbReference type="Gene3D" id="3.40.50.850">
    <property type="entry name" value="Isochorismatase-like"/>
    <property type="match status" value="1"/>
</dbReference>
<dbReference type="PANTHER" id="PTHR43540:SF15">
    <property type="entry name" value="BLR5631 PROTEIN"/>
    <property type="match status" value="1"/>
</dbReference>
<dbReference type="InterPro" id="IPR000868">
    <property type="entry name" value="Isochorismatase-like_dom"/>
</dbReference>
<dbReference type="SUPFAM" id="SSF52499">
    <property type="entry name" value="Isochorismatase-like hydrolases"/>
    <property type="match status" value="1"/>
</dbReference>
<dbReference type="OrthoDB" id="9794942at2"/>
<proteinExistence type="predicted"/>
<comment type="caution">
    <text evidence="3">The sequence shown here is derived from an EMBL/GenBank/DDBJ whole genome shotgun (WGS) entry which is preliminary data.</text>
</comment>
<dbReference type="InterPro" id="IPR036380">
    <property type="entry name" value="Isochorismatase-like_sf"/>
</dbReference>
<dbReference type="Proteomes" id="UP000034832">
    <property type="component" value="Unassembled WGS sequence"/>
</dbReference>
<gene>
    <name evidence="3" type="ORF">YH63_010830</name>
</gene>
<dbReference type="AlphaFoldDB" id="A0A4U6BN50"/>
<evidence type="ECO:0000313" key="4">
    <source>
        <dbReference type="Proteomes" id="UP000034832"/>
    </source>
</evidence>
<accession>A0A4U6BN50</accession>
<dbReference type="RefSeq" id="WP_046827603.1">
    <property type="nucleotide sequence ID" value="NZ_LBIA02000001.1"/>
</dbReference>